<dbReference type="WBParaSite" id="PSU_v2.g20733.t1">
    <property type="protein sequence ID" value="PSU_v2.g20733.t1"/>
    <property type="gene ID" value="PSU_v2.g20733"/>
</dbReference>
<evidence type="ECO:0000313" key="3">
    <source>
        <dbReference type="WBParaSite" id="PSU_v2.g20733.t1"/>
    </source>
</evidence>
<protein>
    <submittedName>
        <fullName evidence="3">OTU domain-containing protein</fullName>
    </submittedName>
</protein>
<dbReference type="InterPro" id="IPR038765">
    <property type="entry name" value="Papain-like_cys_pep_sf"/>
</dbReference>
<dbReference type="Gene3D" id="3.90.70.80">
    <property type="match status" value="1"/>
</dbReference>
<sequence length="151" mass="17515">MVVEPEGKSMVTFYTTGDGNCGYRSLSTLLTGVEDYHWHIRLKIYEYISYNGENIYGIRSAELAREYYVKYQHLLNVPPQPVNQDLYAGNDDFYALADMLECNIYTYTPDPLPSYPNVNSHFKDNIKINGAPTLFLMYLNNNHYEPIISFQ</sequence>
<dbReference type="Proteomes" id="UP000887577">
    <property type="component" value="Unplaced"/>
</dbReference>
<feature type="domain" description="OTU" evidence="1">
    <location>
        <begin position="10"/>
        <end position="150"/>
    </location>
</feature>
<evidence type="ECO:0000259" key="1">
    <source>
        <dbReference type="PROSITE" id="PS50802"/>
    </source>
</evidence>
<dbReference type="SUPFAM" id="SSF54001">
    <property type="entry name" value="Cysteine proteinases"/>
    <property type="match status" value="1"/>
</dbReference>
<dbReference type="InterPro" id="IPR003323">
    <property type="entry name" value="OTU_dom"/>
</dbReference>
<name>A0A914YK64_9BILA</name>
<reference evidence="3" key="1">
    <citation type="submission" date="2022-11" db="UniProtKB">
        <authorList>
            <consortium name="WormBaseParasite"/>
        </authorList>
    </citation>
    <scope>IDENTIFICATION</scope>
</reference>
<evidence type="ECO:0000313" key="2">
    <source>
        <dbReference type="Proteomes" id="UP000887577"/>
    </source>
</evidence>
<proteinExistence type="predicted"/>
<dbReference type="PROSITE" id="PS50802">
    <property type="entry name" value="OTU"/>
    <property type="match status" value="1"/>
</dbReference>
<keyword evidence="2" id="KW-1185">Reference proteome</keyword>
<organism evidence="2 3">
    <name type="scientific">Panagrolaimus superbus</name>
    <dbReference type="NCBI Taxonomy" id="310955"/>
    <lineage>
        <taxon>Eukaryota</taxon>
        <taxon>Metazoa</taxon>
        <taxon>Ecdysozoa</taxon>
        <taxon>Nematoda</taxon>
        <taxon>Chromadorea</taxon>
        <taxon>Rhabditida</taxon>
        <taxon>Tylenchina</taxon>
        <taxon>Panagrolaimomorpha</taxon>
        <taxon>Panagrolaimoidea</taxon>
        <taxon>Panagrolaimidae</taxon>
        <taxon>Panagrolaimus</taxon>
    </lineage>
</organism>
<accession>A0A914YK64</accession>
<dbReference type="AlphaFoldDB" id="A0A914YK64"/>